<keyword evidence="7" id="KW-1185">Reference proteome</keyword>
<dbReference type="AlphaFoldDB" id="A0A482W7H5"/>
<evidence type="ECO:0000313" key="7">
    <source>
        <dbReference type="Proteomes" id="UP000292052"/>
    </source>
</evidence>
<gene>
    <name evidence="6" type="ORF">BDFB_009094</name>
</gene>
<keyword evidence="3" id="KW-0812">Transmembrane</keyword>
<accession>A0A482W7H5</accession>
<proteinExistence type="predicted"/>
<reference evidence="6 7" key="1">
    <citation type="submission" date="2017-03" db="EMBL/GenBank/DDBJ databases">
        <title>Genome of the blue death feigning beetle - Asbolus verrucosus.</title>
        <authorList>
            <person name="Rider S.D."/>
        </authorList>
    </citation>
    <scope>NUCLEOTIDE SEQUENCE [LARGE SCALE GENOMIC DNA]</scope>
    <source>
        <strain evidence="6">Butters</strain>
        <tissue evidence="6">Head and leg muscle</tissue>
    </source>
</reference>
<keyword evidence="1" id="KW-0863">Zinc-finger</keyword>
<evidence type="ECO:0000259" key="5">
    <source>
        <dbReference type="PROSITE" id="PS50157"/>
    </source>
</evidence>
<feature type="signal peptide" evidence="4">
    <location>
        <begin position="1"/>
        <end position="25"/>
    </location>
</feature>
<evidence type="ECO:0000256" key="3">
    <source>
        <dbReference type="SAM" id="Phobius"/>
    </source>
</evidence>
<keyword evidence="4" id="KW-0732">Signal</keyword>
<feature type="region of interest" description="Disordered" evidence="2">
    <location>
        <begin position="191"/>
        <end position="228"/>
    </location>
</feature>
<dbReference type="EMBL" id="QDEB01019970">
    <property type="protein sequence ID" value="RZC41130.1"/>
    <property type="molecule type" value="Genomic_DNA"/>
</dbReference>
<protein>
    <recommendedName>
        <fullName evidence="5">C2H2-type domain-containing protein</fullName>
    </recommendedName>
</protein>
<comment type="caution">
    <text evidence="6">The sequence shown here is derived from an EMBL/GenBank/DDBJ whole genome shotgun (WGS) entry which is preliminary data.</text>
</comment>
<feature type="compositionally biased region" description="Basic and acidic residues" evidence="2">
    <location>
        <begin position="211"/>
        <end position="222"/>
    </location>
</feature>
<dbReference type="PANTHER" id="PTHR21385:SF0">
    <property type="entry name" value="RE51073P"/>
    <property type="match status" value="1"/>
</dbReference>
<organism evidence="6 7">
    <name type="scientific">Asbolus verrucosus</name>
    <name type="common">Desert ironclad beetle</name>
    <dbReference type="NCBI Taxonomy" id="1661398"/>
    <lineage>
        <taxon>Eukaryota</taxon>
        <taxon>Metazoa</taxon>
        <taxon>Ecdysozoa</taxon>
        <taxon>Arthropoda</taxon>
        <taxon>Hexapoda</taxon>
        <taxon>Insecta</taxon>
        <taxon>Pterygota</taxon>
        <taxon>Neoptera</taxon>
        <taxon>Endopterygota</taxon>
        <taxon>Coleoptera</taxon>
        <taxon>Polyphaga</taxon>
        <taxon>Cucujiformia</taxon>
        <taxon>Tenebrionidae</taxon>
        <taxon>Pimeliinae</taxon>
        <taxon>Asbolus</taxon>
    </lineage>
</organism>
<feature type="non-terminal residue" evidence="6">
    <location>
        <position position="335"/>
    </location>
</feature>
<dbReference type="OrthoDB" id="4507at2759"/>
<dbReference type="InterPro" id="IPR013087">
    <property type="entry name" value="Znf_C2H2_type"/>
</dbReference>
<feature type="domain" description="C2H2-type" evidence="5">
    <location>
        <begin position="86"/>
        <end position="111"/>
    </location>
</feature>
<keyword evidence="1" id="KW-0479">Metal-binding</keyword>
<keyword evidence="3" id="KW-1133">Transmembrane helix</keyword>
<dbReference type="GO" id="GO:0008270">
    <property type="term" value="F:zinc ion binding"/>
    <property type="evidence" value="ECO:0007669"/>
    <property type="project" value="UniProtKB-KW"/>
</dbReference>
<dbReference type="PROSITE" id="PS00028">
    <property type="entry name" value="ZINC_FINGER_C2H2_1"/>
    <property type="match status" value="1"/>
</dbReference>
<name>A0A482W7H5_ASBVE</name>
<feature type="transmembrane region" description="Helical" evidence="3">
    <location>
        <begin position="243"/>
        <end position="268"/>
    </location>
</feature>
<keyword evidence="1" id="KW-0862">Zinc</keyword>
<evidence type="ECO:0000256" key="4">
    <source>
        <dbReference type="SAM" id="SignalP"/>
    </source>
</evidence>
<dbReference type="PROSITE" id="PS50157">
    <property type="entry name" value="ZINC_FINGER_C2H2_2"/>
    <property type="match status" value="1"/>
</dbReference>
<feature type="chain" id="PRO_5019744093" description="C2H2-type domain-containing protein" evidence="4">
    <location>
        <begin position="26"/>
        <end position="335"/>
    </location>
</feature>
<sequence>MKSNYFNVQIITLFMLSLIPWPGPTVFKISCPRDNARIVRKIIQNKWIPILEKYKVNLPIECPFHPIRDIFGPQQAAKQQHRPSQWTCGLCGKSFFEEKYLDMHFDNRHKGYINMAEDAVCLADYCDIMRCDVLITQDPKTVYPDTINTDIEIWREASSYTKALTTSGPREVAKYTFKDGVYPHLQKTSKIATKSSKHCQKNEAPEAPNTNEERHAGDEDKLQNSSNNVYWEDTQSDIRSFPWGLLCMIIMVLSLGICMCYYIIWVLFDTDDVSVASASMTDRSTPSPAHVLRQEPSTSADGHQIYTEDYYLAPDKDNEYIYVTYPPDLKRRLLE</sequence>
<feature type="region of interest" description="Disordered" evidence="2">
    <location>
        <begin position="279"/>
        <end position="299"/>
    </location>
</feature>
<dbReference type="PANTHER" id="PTHR21385">
    <property type="entry name" value="ZINC FINGER PROTEIN-RELATED"/>
    <property type="match status" value="1"/>
</dbReference>
<evidence type="ECO:0000313" key="6">
    <source>
        <dbReference type="EMBL" id="RZC41130.1"/>
    </source>
</evidence>
<keyword evidence="3" id="KW-0472">Membrane</keyword>
<evidence type="ECO:0000256" key="1">
    <source>
        <dbReference type="PROSITE-ProRule" id="PRU00042"/>
    </source>
</evidence>
<dbReference type="Proteomes" id="UP000292052">
    <property type="component" value="Unassembled WGS sequence"/>
</dbReference>
<evidence type="ECO:0000256" key="2">
    <source>
        <dbReference type="SAM" id="MobiDB-lite"/>
    </source>
</evidence>